<dbReference type="AlphaFoldDB" id="A0A243S716"/>
<dbReference type="InterPro" id="IPR056911">
    <property type="entry name" value="Phage_Znf_bind_put"/>
</dbReference>
<keyword evidence="4" id="KW-1185">Reference proteome</keyword>
<feature type="domain" description="DNA-binding phage zinc finger" evidence="2">
    <location>
        <begin position="135"/>
        <end position="181"/>
    </location>
</feature>
<name>A0A243S716_9ACTN</name>
<dbReference type="EMBL" id="NGFN01000043">
    <property type="protein sequence ID" value="OUD03348.1"/>
    <property type="molecule type" value="Genomic_DNA"/>
</dbReference>
<dbReference type="RefSeq" id="WP_086600531.1">
    <property type="nucleotide sequence ID" value="NZ_NGFN01000043.1"/>
</dbReference>
<dbReference type="Proteomes" id="UP000195105">
    <property type="component" value="Unassembled WGS sequence"/>
</dbReference>
<evidence type="ECO:0000313" key="4">
    <source>
        <dbReference type="Proteomes" id="UP000195105"/>
    </source>
</evidence>
<reference evidence="3 4" key="1">
    <citation type="submission" date="2017-05" db="EMBL/GenBank/DDBJ databases">
        <title>Biotechnological potential of actinobacteria isolated from South African environments.</title>
        <authorList>
            <person name="Le Roes-Hill M."/>
            <person name="Prins A."/>
            <person name="Durrell K.A."/>
        </authorList>
    </citation>
    <scope>NUCLEOTIDE SEQUENCE [LARGE SCALE GENOMIC DNA]</scope>
    <source>
        <strain evidence="3 4">HMC13</strain>
    </source>
</reference>
<protein>
    <recommendedName>
        <fullName evidence="2">DNA-binding phage zinc finger domain-containing protein</fullName>
    </recommendedName>
</protein>
<gene>
    <name evidence="3" type="ORF">CA983_10080</name>
</gene>
<evidence type="ECO:0000259" key="2">
    <source>
        <dbReference type="Pfam" id="PF24623"/>
    </source>
</evidence>
<dbReference type="Pfam" id="PF24623">
    <property type="entry name" value="Phage_zn_bind_8"/>
    <property type="match status" value="1"/>
</dbReference>
<organism evidence="3 4">
    <name type="scientific">Streptomyces swartbergensis</name>
    <dbReference type="NCBI Taxonomy" id="487165"/>
    <lineage>
        <taxon>Bacteria</taxon>
        <taxon>Bacillati</taxon>
        <taxon>Actinomycetota</taxon>
        <taxon>Actinomycetes</taxon>
        <taxon>Kitasatosporales</taxon>
        <taxon>Streptomycetaceae</taxon>
        <taxon>Streptomyces</taxon>
    </lineage>
</organism>
<evidence type="ECO:0000313" key="3">
    <source>
        <dbReference type="EMBL" id="OUD03348.1"/>
    </source>
</evidence>
<proteinExistence type="predicted"/>
<evidence type="ECO:0000256" key="1">
    <source>
        <dbReference type="SAM" id="MobiDB-lite"/>
    </source>
</evidence>
<comment type="caution">
    <text evidence="3">The sequence shown here is derived from an EMBL/GenBank/DDBJ whole genome shotgun (WGS) entry which is preliminary data.</text>
</comment>
<accession>A0A243S716</accession>
<feature type="compositionally biased region" description="Basic and acidic residues" evidence="1">
    <location>
        <begin position="158"/>
        <end position="182"/>
    </location>
</feature>
<feature type="region of interest" description="Disordered" evidence="1">
    <location>
        <begin position="158"/>
        <end position="207"/>
    </location>
</feature>
<sequence length="207" mass="22340">MTPDETVMLARYVRALCPQQKFDEYTPDAWHDVLADFALADARAAAASVARKQPFVSPAEIIAEIRRTRDDRAADIQGPGLPAEVPDADPDDVQAYLAALRGQRTRAADGQVMRRRPVAELLAGVGREIPDEVAAVRRPGPLGIECPACGAPIGRPCRMENGRERAPHSARSGRDEQAEIARRRAASARILGGQQADQADVDEEAAS</sequence>